<protein>
    <recommendedName>
        <fullName evidence="3">Integrase</fullName>
    </recommendedName>
</protein>
<name>A0A0Q0BBM5_9PSED</name>
<dbReference type="AlphaFoldDB" id="A0A0Q0BBM5"/>
<dbReference type="STRING" id="129140.ALO44_00513"/>
<proteinExistence type="predicted"/>
<reference evidence="1 2" key="1">
    <citation type="submission" date="2015-09" db="EMBL/GenBank/DDBJ databases">
        <title>Genome announcement of multiple Pseudomonas syringae strains.</title>
        <authorList>
            <person name="Thakur S."/>
            <person name="Wang P.W."/>
            <person name="Gong Y."/>
            <person name="Weir B.S."/>
            <person name="Guttman D.S."/>
        </authorList>
    </citation>
    <scope>NUCLEOTIDE SEQUENCE [LARGE SCALE GENOMIC DNA]</scope>
    <source>
        <strain evidence="1 2">ICMP4091</strain>
    </source>
</reference>
<sequence>MTSVGAIALGVRNAITLDLLSLTYCHVCQALQGRLCLHVDLAGRLKELSVTPNTFVPYPLFPPYDLLGEHLGLLRPVNSDVRNRLDSIDAALEPHLTWRLGIDFLAQQCQSAKFTARHYKVLCPVIESMMHWSWSIKRKPLTEWQDSDAREFIRFIMRPPMSWVSSGGWTRYVMKTKTDFAIKPINDEWRPIVRKYLSESSTDAGLSATHHRDSHLSRGREFFAYIIESKSVTTPNPFNELRRKNFAVLRRQIRTTFTPAQLEDVMRTAVSLAERDGQWQPFLFMAAVAVYSDIPLRALGSTPVLKLTFSHFKATDACPDWFESPHYPGKRYPLNPQFCAYFQRFAQFRYERDPELGPHSFLLPQADGADAYGGHTLIDLFARFATNVLAQLQQGAFASRSYWKGSEQMQAGAALTFLELRKSAKAAEWAPAAMTSLEPLQDVNTWPNIGVRDKLPASQWLRKHAGTTSNGATHGQCNRT</sequence>
<evidence type="ECO:0008006" key="3">
    <source>
        <dbReference type="Google" id="ProtNLM"/>
    </source>
</evidence>
<evidence type="ECO:0000313" key="2">
    <source>
        <dbReference type="Proteomes" id="UP000050474"/>
    </source>
</evidence>
<organism evidence="1 2">
    <name type="scientific">Pseudomonas syringae pv. tagetis</name>
    <dbReference type="NCBI Taxonomy" id="129140"/>
    <lineage>
        <taxon>Bacteria</taxon>
        <taxon>Pseudomonadati</taxon>
        <taxon>Pseudomonadota</taxon>
        <taxon>Gammaproteobacteria</taxon>
        <taxon>Pseudomonadales</taxon>
        <taxon>Pseudomonadaceae</taxon>
        <taxon>Pseudomonas</taxon>
    </lineage>
</organism>
<accession>A0A0Q0BBM5</accession>
<dbReference type="Proteomes" id="UP000050474">
    <property type="component" value="Unassembled WGS sequence"/>
</dbReference>
<evidence type="ECO:0000313" key="1">
    <source>
        <dbReference type="EMBL" id="KPY89242.1"/>
    </source>
</evidence>
<gene>
    <name evidence="1" type="ORF">ALO44_00513</name>
</gene>
<dbReference type="PATRIC" id="fig|129140.3.peg.674"/>
<comment type="caution">
    <text evidence="1">The sequence shown here is derived from an EMBL/GenBank/DDBJ whole genome shotgun (WGS) entry which is preliminary data.</text>
</comment>
<dbReference type="EMBL" id="LJRM01000029">
    <property type="protein sequence ID" value="KPY89242.1"/>
    <property type="molecule type" value="Genomic_DNA"/>
</dbReference>